<keyword evidence="16" id="KW-1185">Reference proteome</keyword>
<evidence type="ECO:0000256" key="4">
    <source>
        <dbReference type="ARBA" id="ARBA00022598"/>
    </source>
</evidence>
<dbReference type="PRINTS" id="PR00982">
    <property type="entry name" value="TRNASYNTHLYS"/>
</dbReference>
<dbReference type="SUPFAM" id="SSF50249">
    <property type="entry name" value="Nucleic acid-binding proteins"/>
    <property type="match status" value="1"/>
</dbReference>
<dbReference type="SUPFAM" id="SSF55681">
    <property type="entry name" value="Class II aaRS and biotin synthetases"/>
    <property type="match status" value="1"/>
</dbReference>
<dbReference type="NCBIfam" id="NF001756">
    <property type="entry name" value="PRK00484.1"/>
    <property type="match status" value="1"/>
</dbReference>
<dbReference type="GO" id="GO:0000287">
    <property type="term" value="F:magnesium ion binding"/>
    <property type="evidence" value="ECO:0007669"/>
    <property type="project" value="UniProtKB-UniRule"/>
</dbReference>
<dbReference type="FunFam" id="3.30.930.10:FF:000238">
    <property type="entry name" value="Lysine--tRNA ligase"/>
    <property type="match status" value="1"/>
</dbReference>
<evidence type="ECO:0000256" key="7">
    <source>
        <dbReference type="ARBA" id="ARBA00022840"/>
    </source>
</evidence>
<dbReference type="InterPro" id="IPR012340">
    <property type="entry name" value="NA-bd_OB-fold"/>
</dbReference>
<comment type="cofactor">
    <cofactor evidence="12 13">
        <name>Mg(2+)</name>
        <dbReference type="ChEBI" id="CHEBI:18420"/>
    </cofactor>
    <text evidence="12 13">Binds 3 Mg(2+) ions per subunit.</text>
</comment>
<dbReference type="InterPro" id="IPR002313">
    <property type="entry name" value="Lys-tRNA-ligase_II"/>
</dbReference>
<dbReference type="PROSITE" id="PS50862">
    <property type="entry name" value="AA_TRNA_LIGASE_II"/>
    <property type="match status" value="1"/>
</dbReference>
<dbReference type="GO" id="GO:0004824">
    <property type="term" value="F:lysine-tRNA ligase activity"/>
    <property type="evidence" value="ECO:0007669"/>
    <property type="project" value="UniProtKB-UniRule"/>
</dbReference>
<keyword evidence="7 12" id="KW-0067">ATP-binding</keyword>
<comment type="caution">
    <text evidence="15">The sequence shown here is derived from an EMBL/GenBank/DDBJ whole genome shotgun (WGS) entry which is preliminary data.</text>
</comment>
<dbReference type="InterPro" id="IPR004364">
    <property type="entry name" value="Aa-tRNA-synt_II"/>
</dbReference>
<dbReference type="RefSeq" id="WP_088264663.1">
    <property type="nucleotide sequence ID" value="NZ_JASZ02000026.1"/>
</dbReference>
<feature type="binding site" evidence="12">
    <location>
        <position position="414"/>
    </location>
    <ligand>
        <name>Mg(2+)</name>
        <dbReference type="ChEBI" id="CHEBI:18420"/>
        <label>2</label>
    </ligand>
</feature>
<keyword evidence="8 12" id="KW-0460">Magnesium</keyword>
<organism evidence="15 16">
    <name type="scientific">Kaistella haifensis DSM 19056</name>
    <dbReference type="NCBI Taxonomy" id="1450526"/>
    <lineage>
        <taxon>Bacteria</taxon>
        <taxon>Pseudomonadati</taxon>
        <taxon>Bacteroidota</taxon>
        <taxon>Flavobacteriia</taxon>
        <taxon>Flavobacteriales</taxon>
        <taxon>Weeksellaceae</taxon>
        <taxon>Chryseobacterium group</taxon>
        <taxon>Kaistella</taxon>
    </lineage>
</organism>
<sequence>MQLSEQEIIRREKLATLQKMGIDAFPAEEYKITDTTKSIKENFTEGKKVQIAGRLMSRRIQGKASFAELQDSEGRIQVYFNRDEICPGDEKTLYNEVYKHLLDIGDIIGIEGELFKTQVGEMTVKVENFTLLTKSLRPLPQPRTDENGVTHDAFNDPELRYRQRYVDLTVNPHVKEVFVKRTKLFNAMRQFFNDAGYFEVETPILQSIPGGAAAKPFITHHNALDIPLYLRIANELYLKRLIVGGFDGVYEFSKNFRNEGMDRTHNPEFTAMEIYVAYKDYNWMMDFTEKLLEYCATQVNGSAESTFGEHTINWKAPYPRVSMTEAILKFTGFDITGKTEQELFDFAKSIGIDVNETMGKGKLIDEIFGEKCEGNFIQPTFITDYPIEMSPLTKKHRSKEGLTERFELMVCGKEIANAYSELNDPIDQRERFEAQLALSERGDDEAMFIDNDFLRALEYGMPPTSGLGIGMDRLIMFLTNNASIQEVLLFPQMKPEKVAPQFELDEDEKLLLEILNSQEEPMNLADVKAKSQLSGKKWDKATKNLTKNNLIKVEKTEDQVLMKLF</sequence>
<evidence type="ECO:0000256" key="8">
    <source>
        <dbReference type="ARBA" id="ARBA00022842"/>
    </source>
</evidence>
<evidence type="ECO:0000256" key="2">
    <source>
        <dbReference type="ARBA" id="ARBA00008226"/>
    </source>
</evidence>
<keyword evidence="9 12" id="KW-0648">Protein biosynthesis</keyword>
<gene>
    <name evidence="12" type="primary">lysS</name>
    <name evidence="15" type="ORF">AP75_10810</name>
</gene>
<accession>A0A246B809</accession>
<reference evidence="15 16" key="1">
    <citation type="submission" date="2014-01" db="EMBL/GenBank/DDBJ databases">
        <authorList>
            <consortium name="Genome Consortium for Active Teaching"/>
            <person name="Sontag T.C."/>
            <person name="Newman J.D."/>
        </authorList>
    </citation>
    <scope>NUCLEOTIDE SEQUENCE [LARGE SCALE GENOMIC DNA]</scope>
    <source>
        <strain evidence="15 16">DSM 19056</strain>
    </source>
</reference>
<evidence type="ECO:0000256" key="5">
    <source>
        <dbReference type="ARBA" id="ARBA00022723"/>
    </source>
</evidence>
<keyword evidence="10 12" id="KW-0030">Aminoacyl-tRNA synthetase</keyword>
<dbReference type="InterPro" id="IPR006195">
    <property type="entry name" value="aa-tRNA-synth_II"/>
</dbReference>
<dbReference type="FunFam" id="2.40.50.140:FF:000024">
    <property type="entry name" value="Lysine--tRNA ligase"/>
    <property type="match status" value="1"/>
</dbReference>
<protein>
    <recommendedName>
        <fullName evidence="12">Lysine--tRNA ligase</fullName>
        <ecNumber evidence="12">6.1.1.6</ecNumber>
    </recommendedName>
    <alternativeName>
        <fullName evidence="12">Lysyl-tRNA synthetase</fullName>
        <shortName evidence="12">LysRS</shortName>
    </alternativeName>
</protein>
<evidence type="ECO:0000256" key="6">
    <source>
        <dbReference type="ARBA" id="ARBA00022741"/>
    </source>
</evidence>
<dbReference type="NCBIfam" id="TIGR00499">
    <property type="entry name" value="lysS_bact"/>
    <property type="match status" value="1"/>
</dbReference>
<evidence type="ECO:0000256" key="1">
    <source>
        <dbReference type="ARBA" id="ARBA00004496"/>
    </source>
</evidence>
<proteinExistence type="inferred from homology"/>
<dbReference type="Pfam" id="PF00152">
    <property type="entry name" value="tRNA-synt_2"/>
    <property type="match status" value="1"/>
</dbReference>
<keyword evidence="3 12" id="KW-0963">Cytoplasm</keyword>
<evidence type="ECO:0000256" key="13">
    <source>
        <dbReference type="RuleBase" id="RU000336"/>
    </source>
</evidence>
<dbReference type="GO" id="GO:0005829">
    <property type="term" value="C:cytosol"/>
    <property type="evidence" value="ECO:0007669"/>
    <property type="project" value="TreeGrafter"/>
</dbReference>
<feature type="binding site" evidence="12">
    <location>
        <position position="414"/>
    </location>
    <ligand>
        <name>Mg(2+)</name>
        <dbReference type="ChEBI" id="CHEBI:18420"/>
        <label>1</label>
    </ligand>
</feature>
<dbReference type="PANTHER" id="PTHR42918:SF15">
    <property type="entry name" value="LYSINE--TRNA LIGASE, CHLOROPLASTIC_MITOCHONDRIAL"/>
    <property type="match status" value="1"/>
</dbReference>
<dbReference type="AlphaFoldDB" id="A0A246B809"/>
<feature type="domain" description="Aminoacyl-transfer RNA synthetases class-II family profile" evidence="14">
    <location>
        <begin position="181"/>
        <end position="495"/>
    </location>
</feature>
<dbReference type="EC" id="6.1.1.6" evidence="12"/>
<evidence type="ECO:0000256" key="9">
    <source>
        <dbReference type="ARBA" id="ARBA00022917"/>
    </source>
</evidence>
<reference evidence="15 16" key="2">
    <citation type="submission" date="2017-05" db="EMBL/GenBank/DDBJ databases">
        <title>Genome of Chryseobacterium haifense.</title>
        <authorList>
            <person name="Newman J.D."/>
        </authorList>
    </citation>
    <scope>NUCLEOTIDE SEQUENCE [LARGE SCALE GENOMIC DNA]</scope>
    <source>
        <strain evidence="15 16">DSM 19056</strain>
    </source>
</reference>
<comment type="catalytic activity">
    <reaction evidence="11 12 13">
        <text>tRNA(Lys) + L-lysine + ATP = L-lysyl-tRNA(Lys) + AMP + diphosphate</text>
        <dbReference type="Rhea" id="RHEA:20792"/>
        <dbReference type="Rhea" id="RHEA-COMP:9696"/>
        <dbReference type="Rhea" id="RHEA-COMP:9697"/>
        <dbReference type="ChEBI" id="CHEBI:30616"/>
        <dbReference type="ChEBI" id="CHEBI:32551"/>
        <dbReference type="ChEBI" id="CHEBI:33019"/>
        <dbReference type="ChEBI" id="CHEBI:78442"/>
        <dbReference type="ChEBI" id="CHEBI:78529"/>
        <dbReference type="ChEBI" id="CHEBI:456215"/>
        <dbReference type="EC" id="6.1.1.6"/>
    </reaction>
</comment>
<comment type="subunit">
    <text evidence="12">Homodimer.</text>
</comment>
<dbReference type="GO" id="GO:0006430">
    <property type="term" value="P:lysyl-tRNA aminoacylation"/>
    <property type="evidence" value="ECO:0007669"/>
    <property type="project" value="UniProtKB-UniRule"/>
</dbReference>
<dbReference type="GO" id="GO:0005524">
    <property type="term" value="F:ATP binding"/>
    <property type="evidence" value="ECO:0007669"/>
    <property type="project" value="UniProtKB-UniRule"/>
</dbReference>
<evidence type="ECO:0000256" key="11">
    <source>
        <dbReference type="ARBA" id="ARBA00048573"/>
    </source>
</evidence>
<dbReference type="GO" id="GO:0000049">
    <property type="term" value="F:tRNA binding"/>
    <property type="evidence" value="ECO:0007669"/>
    <property type="project" value="TreeGrafter"/>
</dbReference>
<dbReference type="InterPro" id="IPR018149">
    <property type="entry name" value="Lys-tRNA-synth_II_C"/>
</dbReference>
<feature type="binding site" evidence="12">
    <location>
        <position position="407"/>
    </location>
    <ligand>
        <name>Mg(2+)</name>
        <dbReference type="ChEBI" id="CHEBI:18420"/>
        <label>1</label>
    </ligand>
</feature>
<keyword evidence="5 12" id="KW-0479">Metal-binding</keyword>
<dbReference type="Gene3D" id="3.30.930.10">
    <property type="entry name" value="Bira Bifunctional Protein, Domain 2"/>
    <property type="match status" value="1"/>
</dbReference>
<dbReference type="InterPro" id="IPR004365">
    <property type="entry name" value="NA-bd_OB_tRNA"/>
</dbReference>
<name>A0A246B809_9FLAO</name>
<comment type="similarity">
    <text evidence="2 12">Belongs to the class-II aminoacyl-tRNA synthetase family.</text>
</comment>
<dbReference type="PANTHER" id="PTHR42918">
    <property type="entry name" value="LYSYL-TRNA SYNTHETASE"/>
    <property type="match status" value="1"/>
</dbReference>
<evidence type="ECO:0000259" key="14">
    <source>
        <dbReference type="PROSITE" id="PS50862"/>
    </source>
</evidence>
<evidence type="ECO:0000256" key="10">
    <source>
        <dbReference type="ARBA" id="ARBA00023146"/>
    </source>
</evidence>
<dbReference type="CDD" id="cd00775">
    <property type="entry name" value="LysRS_core"/>
    <property type="match status" value="1"/>
</dbReference>
<dbReference type="InterPro" id="IPR044136">
    <property type="entry name" value="Lys-tRNA-ligase_II_N"/>
</dbReference>
<dbReference type="InterPro" id="IPR045864">
    <property type="entry name" value="aa-tRNA-synth_II/BPL/LPL"/>
</dbReference>
<evidence type="ECO:0000313" key="16">
    <source>
        <dbReference type="Proteomes" id="UP000197587"/>
    </source>
</evidence>
<evidence type="ECO:0000256" key="3">
    <source>
        <dbReference type="ARBA" id="ARBA00022490"/>
    </source>
</evidence>
<dbReference type="Proteomes" id="UP000197587">
    <property type="component" value="Unassembled WGS sequence"/>
</dbReference>
<dbReference type="EMBL" id="JASZ02000026">
    <property type="protein sequence ID" value="OWK97521.1"/>
    <property type="molecule type" value="Genomic_DNA"/>
</dbReference>
<evidence type="ECO:0000256" key="12">
    <source>
        <dbReference type="HAMAP-Rule" id="MF_00252"/>
    </source>
</evidence>
<dbReference type="Gene3D" id="2.40.50.140">
    <property type="entry name" value="Nucleic acid-binding proteins"/>
    <property type="match status" value="1"/>
</dbReference>
<evidence type="ECO:0000313" key="15">
    <source>
        <dbReference type="EMBL" id="OWK97521.1"/>
    </source>
</evidence>
<keyword evidence="4 12" id="KW-0436">Ligase</keyword>
<comment type="subcellular location">
    <subcellularLocation>
        <location evidence="1 12">Cytoplasm</location>
    </subcellularLocation>
</comment>
<dbReference type="HAMAP" id="MF_00252">
    <property type="entry name" value="Lys_tRNA_synth_class2"/>
    <property type="match status" value="1"/>
</dbReference>
<dbReference type="CDD" id="cd04322">
    <property type="entry name" value="LysRS_N"/>
    <property type="match status" value="1"/>
</dbReference>
<dbReference type="Pfam" id="PF01336">
    <property type="entry name" value="tRNA_anti-codon"/>
    <property type="match status" value="1"/>
</dbReference>
<keyword evidence="6 12" id="KW-0547">Nucleotide-binding</keyword>